<dbReference type="Proteomes" id="UP000242310">
    <property type="component" value="Unassembled WGS sequence"/>
</dbReference>
<comment type="caution">
    <text evidence="1">The sequence shown here is derived from an EMBL/GenBank/DDBJ whole genome shotgun (WGS) entry which is preliminary data.</text>
</comment>
<keyword evidence="1" id="KW-0946">Virion</keyword>
<keyword evidence="2" id="KW-1185">Reference proteome</keyword>
<evidence type="ECO:0000313" key="2">
    <source>
        <dbReference type="Proteomes" id="UP000242310"/>
    </source>
</evidence>
<sequence>MAQQNSPSYREIITKAVCGKGKNYSKATHTLKPGNRPTSILGCWIINHDYDAEKQGDSIDVIGTYDVNVWYSYDKNTKTDVYSETINYKEKVPLTMRDEAIISTDQDVLARTLKQPNALDASIGENEEDIYVDVEREFACELVGETKITVQMHPEQEDDQYKDVKWDEQVADDEFREIEPHFLTHEEDD</sequence>
<dbReference type="InterPro" id="IPR018901">
    <property type="entry name" value="Spore_coat_CotE"/>
</dbReference>
<dbReference type="EMBL" id="PYAV01000001">
    <property type="protein sequence ID" value="PSL51268.1"/>
    <property type="molecule type" value="Genomic_DNA"/>
</dbReference>
<accession>A0A2P8HYE2</accession>
<name>A0A2P8HYE2_9BACI</name>
<keyword evidence="1" id="KW-0167">Capsid protein</keyword>
<dbReference type="RefSeq" id="WP_106587345.1">
    <property type="nucleotide sequence ID" value="NZ_PYAV01000001.1"/>
</dbReference>
<gene>
    <name evidence="1" type="ORF">B0H94_101178</name>
</gene>
<dbReference type="AlphaFoldDB" id="A0A2P8HYE2"/>
<reference evidence="1" key="1">
    <citation type="submission" date="2018-03" db="EMBL/GenBank/DDBJ databases">
        <title>Genomic Encyclopedia of Type Strains, Phase III (KMG-III): the genomes of soil and plant-associated and newly described type strains.</title>
        <authorList>
            <person name="Whitman W."/>
        </authorList>
    </citation>
    <scope>NUCLEOTIDE SEQUENCE [LARGE SCALE GENOMIC DNA]</scope>
    <source>
        <strain evidence="1">CGMCC 1.07653</strain>
    </source>
</reference>
<proteinExistence type="predicted"/>
<dbReference type="OrthoDB" id="2374983at2"/>
<evidence type="ECO:0000313" key="1">
    <source>
        <dbReference type="EMBL" id="PSL51268.1"/>
    </source>
</evidence>
<protein>
    <submittedName>
        <fullName evidence="1">Spore coat protein E</fullName>
    </submittedName>
</protein>
<dbReference type="Pfam" id="PF10628">
    <property type="entry name" value="CotE"/>
    <property type="match status" value="1"/>
</dbReference>
<organism evidence="1 2">
    <name type="scientific">Salsuginibacillus halophilus</name>
    <dbReference type="NCBI Taxonomy" id="517424"/>
    <lineage>
        <taxon>Bacteria</taxon>
        <taxon>Bacillati</taxon>
        <taxon>Bacillota</taxon>
        <taxon>Bacilli</taxon>
        <taxon>Bacillales</taxon>
        <taxon>Bacillaceae</taxon>
        <taxon>Salsuginibacillus</taxon>
    </lineage>
</organism>